<feature type="compositionally biased region" description="Polar residues" evidence="1">
    <location>
        <begin position="1"/>
        <end position="11"/>
    </location>
</feature>
<organism evidence="2 3">
    <name type="scientific">Caenorhabditis tropicalis</name>
    <dbReference type="NCBI Taxonomy" id="1561998"/>
    <lineage>
        <taxon>Eukaryota</taxon>
        <taxon>Metazoa</taxon>
        <taxon>Ecdysozoa</taxon>
        <taxon>Nematoda</taxon>
        <taxon>Chromadorea</taxon>
        <taxon>Rhabditida</taxon>
        <taxon>Rhabditina</taxon>
        <taxon>Rhabditomorpha</taxon>
        <taxon>Rhabditoidea</taxon>
        <taxon>Rhabditidae</taxon>
        <taxon>Peloderinae</taxon>
        <taxon>Caenorhabditis</taxon>
    </lineage>
</organism>
<dbReference type="Gene3D" id="1.25.10.10">
    <property type="entry name" value="Leucine-rich Repeat Variant"/>
    <property type="match status" value="1"/>
</dbReference>
<feature type="compositionally biased region" description="Low complexity" evidence="1">
    <location>
        <begin position="32"/>
        <end position="52"/>
    </location>
</feature>
<dbReference type="AlphaFoldDB" id="A0A1I7TQZ7"/>
<protein>
    <submittedName>
        <fullName evidence="3">Rho-GAP domain-containing protein</fullName>
    </submittedName>
</protein>
<evidence type="ECO:0000256" key="1">
    <source>
        <dbReference type="SAM" id="MobiDB-lite"/>
    </source>
</evidence>
<dbReference type="WBParaSite" id="Csp11.Scaffold629.g10895.t2">
    <property type="protein sequence ID" value="Csp11.Scaffold629.g10895.t2"/>
    <property type="gene ID" value="Csp11.Scaffold629.g10895"/>
</dbReference>
<evidence type="ECO:0000313" key="3">
    <source>
        <dbReference type="WBParaSite" id="Csp11.Scaffold629.g10895.t2"/>
    </source>
</evidence>
<reference evidence="3" key="1">
    <citation type="submission" date="2016-11" db="UniProtKB">
        <authorList>
            <consortium name="WormBaseParasite"/>
        </authorList>
    </citation>
    <scope>IDENTIFICATION</scope>
</reference>
<feature type="compositionally biased region" description="Pro residues" evidence="1">
    <location>
        <begin position="400"/>
        <end position="410"/>
    </location>
</feature>
<name>A0A1I7TQZ7_9PELO</name>
<sequence length="503" mass="57767">MNFQMPTTSHPSWHAYPGLPTPPYQAYPNYSQQQALAQQQIQQQQRSAYSSPSPAPTPKNLRTEQWVQQWPYGQSPAPSVAPSVMSYHQNDDRMSMLSVNTAIQYPDAQRCFSSNGSTCENVNPAEKMSWAPAAEQAMREWFNTPDPGRKFNMAMTIREWVRKDKFLNIDPTKIQGYIQHLLNIIHDGMKPQRPQLPPSYYTQLYCCLLDILLRITSYPITIPHINLVVHLFLPKENGPNDFRMLFLSLLRPDCQKDEHLQHCTQTAFRILDCVLHHVNCSKHEQMRMDFNRAIKFDGMFNALLEYFHPQLPPTLVNPVVMVILRFIISKDALLKDRLLWGGEQQREQFPPTGIVAAIKGLLMRCNHLMTCQPPDPNRQNVELWTNCKKLFPKSKKEETPPPPPPLPPARVSPVAVRPEPRPVTPQKNLPMDSTQREDETELIQDEIELEEQQKKTRTDSDSKKTKSDEKTKEEKPSAEQSGSAEKTTKMGSSGIKKSEFLIF</sequence>
<evidence type="ECO:0000313" key="2">
    <source>
        <dbReference type="Proteomes" id="UP000095282"/>
    </source>
</evidence>
<feature type="region of interest" description="Disordered" evidence="1">
    <location>
        <begin position="1"/>
        <end position="60"/>
    </location>
</feature>
<accession>A0A1I7TQZ7</accession>
<feature type="compositionally biased region" description="Acidic residues" evidence="1">
    <location>
        <begin position="438"/>
        <end position="450"/>
    </location>
</feature>
<feature type="compositionally biased region" description="Polar residues" evidence="1">
    <location>
        <begin position="478"/>
        <end position="491"/>
    </location>
</feature>
<dbReference type="Proteomes" id="UP000095282">
    <property type="component" value="Unplaced"/>
</dbReference>
<keyword evidence="2" id="KW-1185">Reference proteome</keyword>
<feature type="compositionally biased region" description="Basic and acidic residues" evidence="1">
    <location>
        <begin position="451"/>
        <end position="477"/>
    </location>
</feature>
<feature type="region of interest" description="Disordered" evidence="1">
    <location>
        <begin position="393"/>
        <end position="503"/>
    </location>
</feature>
<proteinExistence type="predicted"/>
<dbReference type="InterPro" id="IPR011989">
    <property type="entry name" value="ARM-like"/>
</dbReference>
<dbReference type="STRING" id="1561998.A0A1I7TQZ7"/>